<keyword evidence="15 17" id="KW-0496">Mitochondrion</keyword>
<evidence type="ECO:0000313" key="22">
    <source>
        <dbReference type="Proteomes" id="UP000465221"/>
    </source>
</evidence>
<comment type="similarity">
    <text evidence="4 17">In the N-terminal section; belongs to the acetylglutamate kinase family.</text>
</comment>
<dbReference type="Gene3D" id="3.30.360.10">
    <property type="entry name" value="Dihydrodipicolinate Reductase, domain 2"/>
    <property type="match status" value="1"/>
</dbReference>
<dbReference type="CDD" id="cd04252">
    <property type="entry name" value="AAK_NAGK-fArgBP"/>
    <property type="match status" value="1"/>
</dbReference>
<evidence type="ECO:0000256" key="16">
    <source>
        <dbReference type="ARBA" id="ARBA00023268"/>
    </source>
</evidence>
<comment type="pathway">
    <text evidence="2 17">Amino-acid biosynthesis; L-arginine biosynthesis; N(2)-acetyl-L-ornithine from L-glutamate: step 2/4.</text>
</comment>
<dbReference type="PIRSF" id="PIRSF036440">
    <property type="entry name" value="ARG5-6"/>
    <property type="match status" value="1"/>
</dbReference>
<dbReference type="FunFam" id="3.40.50.720:FF:000154">
    <property type="entry name" value="Bifunctional acetylglutamate kinase/N-acetyl-gamma-glutamyl-phosphate reductase"/>
    <property type="match status" value="1"/>
</dbReference>
<keyword evidence="16 17" id="KW-0511">Multifunctional enzyme</keyword>
<dbReference type="InterPro" id="IPR000534">
    <property type="entry name" value="Semialdehyde_DH_NAD-bd"/>
</dbReference>
<dbReference type="NCBIfam" id="TIGR00761">
    <property type="entry name" value="argB"/>
    <property type="match status" value="1"/>
</dbReference>
<feature type="region of interest" description="Disordered" evidence="19">
    <location>
        <begin position="561"/>
        <end position="582"/>
    </location>
</feature>
<dbReference type="InterPro" id="IPR036393">
    <property type="entry name" value="AceGlu_kinase-like_sf"/>
</dbReference>
<dbReference type="NCBIfam" id="TIGR01850">
    <property type="entry name" value="argC"/>
    <property type="match status" value="1"/>
</dbReference>
<name>A0A8H3N0Z0_9EURO</name>
<evidence type="ECO:0000256" key="15">
    <source>
        <dbReference type="ARBA" id="ARBA00023128"/>
    </source>
</evidence>
<evidence type="ECO:0000256" key="12">
    <source>
        <dbReference type="ARBA" id="ARBA00022857"/>
    </source>
</evidence>
<gene>
    <name evidence="21" type="ORF">IFM46972_01026</name>
</gene>
<evidence type="ECO:0000256" key="13">
    <source>
        <dbReference type="ARBA" id="ARBA00022946"/>
    </source>
</evidence>
<dbReference type="GO" id="GO:0005759">
    <property type="term" value="C:mitochondrial matrix"/>
    <property type="evidence" value="ECO:0007669"/>
    <property type="project" value="TreeGrafter"/>
</dbReference>
<dbReference type="SMART" id="SM00859">
    <property type="entry name" value="Semialdhyde_dh"/>
    <property type="match status" value="1"/>
</dbReference>
<dbReference type="NCBIfam" id="NF003387">
    <property type="entry name" value="PRK04531.1-2"/>
    <property type="match status" value="1"/>
</dbReference>
<keyword evidence="8 17" id="KW-0808">Transferase</keyword>
<dbReference type="EMBL" id="BLKC01000005">
    <property type="protein sequence ID" value="GFF24406.1"/>
    <property type="molecule type" value="Genomic_DNA"/>
</dbReference>
<evidence type="ECO:0000256" key="19">
    <source>
        <dbReference type="SAM" id="MobiDB-lite"/>
    </source>
</evidence>
<dbReference type="FunFam" id="3.40.630.30:FF:000029">
    <property type="entry name" value="Bifunctional acetylglutamate kinase/N-acetyl-gamma-glutamyl-phosphate reductase"/>
    <property type="match status" value="1"/>
</dbReference>
<dbReference type="Gene3D" id="3.40.630.30">
    <property type="match status" value="1"/>
</dbReference>
<keyword evidence="6 17" id="KW-0055">Arginine biosynthesis</keyword>
<dbReference type="GO" id="GO:0005524">
    <property type="term" value="F:ATP binding"/>
    <property type="evidence" value="ECO:0007669"/>
    <property type="project" value="UniProtKB-UniRule"/>
</dbReference>
<dbReference type="InterPro" id="IPR001048">
    <property type="entry name" value="Asp/Glu/Uridylate_kinase"/>
</dbReference>
<keyword evidence="10 17" id="KW-0418">Kinase</keyword>
<dbReference type="PANTHER" id="PTHR23342">
    <property type="entry name" value="N-ACETYLGLUTAMATE SYNTHASE"/>
    <property type="match status" value="1"/>
</dbReference>
<dbReference type="FunFam" id="3.30.360.10:FF:000019">
    <property type="entry name" value="Bifunctional acetylglutamate kinase/N-acetyl-gamma-glutamyl-phosphate reductase"/>
    <property type="match status" value="1"/>
</dbReference>
<evidence type="ECO:0000256" key="5">
    <source>
        <dbReference type="ARBA" id="ARBA00007239"/>
    </source>
</evidence>
<comment type="caution">
    <text evidence="21">The sequence shown here is derived from an EMBL/GenBank/DDBJ whole genome shotgun (WGS) entry which is preliminary data.</text>
</comment>
<accession>A0A8H3N0Z0</accession>
<keyword evidence="13" id="KW-0809">Transit peptide</keyword>
<dbReference type="InterPro" id="IPR036291">
    <property type="entry name" value="NAD(P)-bd_dom_sf"/>
</dbReference>
<dbReference type="InterPro" id="IPR011241">
    <property type="entry name" value="NAGK/NAGSA"/>
</dbReference>
<dbReference type="PROSITE" id="PS51731">
    <property type="entry name" value="GNAT_NAGS"/>
    <property type="match status" value="1"/>
</dbReference>
<evidence type="ECO:0000313" key="21">
    <source>
        <dbReference type="EMBL" id="GFF24406.1"/>
    </source>
</evidence>
<feature type="domain" description="N-acetyltransferase" evidence="20">
    <location>
        <begin position="350"/>
        <end position="505"/>
    </location>
</feature>
<dbReference type="GO" id="GO:0003991">
    <property type="term" value="F:acetylglutamate kinase activity"/>
    <property type="evidence" value="ECO:0007669"/>
    <property type="project" value="InterPro"/>
</dbReference>
<reference evidence="21 22" key="1">
    <citation type="submission" date="2020-01" db="EMBL/GenBank/DDBJ databases">
        <title>Draft genome sequence of Aspergillus udagawae IFM 46972.</title>
        <authorList>
            <person name="Takahashi H."/>
            <person name="Yaguchi T."/>
        </authorList>
    </citation>
    <scope>NUCLEOTIDE SEQUENCE [LARGE SCALE GENOMIC DNA]</scope>
    <source>
        <strain evidence="21 22">IFM 46972</strain>
    </source>
</reference>
<dbReference type="Pfam" id="PF00696">
    <property type="entry name" value="AA_kinase"/>
    <property type="match status" value="1"/>
</dbReference>
<keyword evidence="11 17" id="KW-0067">ATP-binding</keyword>
<dbReference type="PANTHER" id="PTHR23342:SF0">
    <property type="entry name" value="N-ACETYLGLUTAMATE SYNTHASE, MITOCHONDRIAL"/>
    <property type="match status" value="1"/>
</dbReference>
<dbReference type="CDD" id="cd24149">
    <property type="entry name" value="AGPR_N_ARG5_6_like"/>
    <property type="match status" value="1"/>
</dbReference>
<keyword evidence="14 17" id="KW-0560">Oxidoreductase</keyword>
<evidence type="ECO:0000256" key="2">
    <source>
        <dbReference type="ARBA" id="ARBA00004828"/>
    </source>
</evidence>
<dbReference type="GO" id="GO:0070401">
    <property type="term" value="F:NADP+ binding"/>
    <property type="evidence" value="ECO:0007669"/>
    <property type="project" value="InterPro"/>
</dbReference>
<dbReference type="Pfam" id="PF22698">
    <property type="entry name" value="Semialdhyde_dhC_1"/>
    <property type="match status" value="1"/>
</dbReference>
<dbReference type="Proteomes" id="UP000465221">
    <property type="component" value="Unassembled WGS sequence"/>
</dbReference>
<sequence length="919" mass="100601">MFSLRTAVRRASTSKPIRALSAPHTVSSARLCSPRQALKASAVPLLQSRPYSRAADPHLSSTRSTVVQLLSNIGSKREVQQYLSHFTSVSSQQFAVIKVGGAIITEHLQTLSSALAFLNHVGLYPIVVHGAGPQLNRMLEAAGVEPQFEDGIRVTDGKTLALARKLFLEENLKLIEELERMGVRARPINAGVFFADYLDKEKYNLVGKINGVNKKPIESAIEAGCLPILTSMAETPDGQVLNVNADVAAGELARALQPLKIVYLAEKGGLFNGDTGEKISVINLDEEYDHLMTQWWVRHGTRLKIKEMKELLNDLPRTSSVAIIHPADLQKELFTDSGAGTLIRRGNKVHTKTSLSEFEDLEKLKDVLVRDREGLDARATVDRYVEGLKERDFKVYYDEPMEALAVVLPPGKDNSSSFPHLATFTITKSGWLSNVADNVFAAIKKDFPQLVWTVKENDENLTWFFDKADGSLSREGEVLFWYGIESGEEVKQLVQEFNQHGRQMFGDINLEARLQRAAQAATNIGKGFGASGASVEQRRAFSSTANALRAARFGRPAVSPSAVRSYSTTNPNPPLGEKNMSNNRPSKVALIGARGYTGQALINLINAHPYMDLRHVSSRELAGKKLQGYDKREIIYENLSPEDVKRMSANGDVDCWVMALPNGVCKPFVDAVDQGSETGNVIVDLSADYRFDDKWTYGLPELVNRGKIAQATRISNPGCYATAAQIGIAPLVPYLGGQPTVFGVSGYSGAGTKPSPKNDVQNLTNNIIPYSLTDHIHEREISTQLGTSIAFIPHVAVWFQGIHHTISIPLNQEMTSRDIRNIYQERYAGEKLVKIIGEAPLVKDIAGRHGIEVGGFAVHSSGKRVVVCATIDNLLKGAATQCLLLPSSAISKGQIAHTPVTENMNLALGYGEYEGIPLE</sequence>
<evidence type="ECO:0000256" key="4">
    <source>
        <dbReference type="ARBA" id="ARBA00006830"/>
    </source>
</evidence>
<dbReference type="InterPro" id="IPR023013">
    <property type="entry name" value="AGPR_AS"/>
</dbReference>
<dbReference type="FunFam" id="3.40.1160.10:FF:000011">
    <property type="entry name" value="N-acetyl-gamma-glutamyl-phosphate reductase, variant"/>
    <property type="match status" value="1"/>
</dbReference>
<dbReference type="Pfam" id="PF04768">
    <property type="entry name" value="NAT"/>
    <property type="match status" value="1"/>
</dbReference>
<dbReference type="GO" id="GO:0051287">
    <property type="term" value="F:NAD binding"/>
    <property type="evidence" value="ECO:0007669"/>
    <property type="project" value="UniProtKB-UniRule"/>
</dbReference>
<dbReference type="InterPro" id="IPR000706">
    <property type="entry name" value="AGPR_type-1"/>
</dbReference>
<protein>
    <submittedName>
        <fullName evidence="21">Protein arg-6, mitochondrial</fullName>
    </submittedName>
</protein>
<dbReference type="GO" id="GO:0006526">
    <property type="term" value="P:L-arginine biosynthetic process"/>
    <property type="evidence" value="ECO:0007669"/>
    <property type="project" value="UniProtKB-UniRule"/>
</dbReference>
<evidence type="ECO:0000256" key="1">
    <source>
        <dbReference type="ARBA" id="ARBA00004173"/>
    </source>
</evidence>
<keyword evidence="12 17" id="KW-0521">NADP</keyword>
<keyword evidence="9 17" id="KW-0547">Nucleotide-binding</keyword>
<evidence type="ECO:0000256" key="9">
    <source>
        <dbReference type="ARBA" id="ARBA00022741"/>
    </source>
</evidence>
<dbReference type="CDD" id="cd23936">
    <property type="entry name" value="AGPR_C_ARG5_6_like"/>
    <property type="match status" value="1"/>
</dbReference>
<proteinExistence type="inferred from homology"/>
<dbReference type="UniPathway" id="UPA00068">
    <property type="reaction ID" value="UER00107"/>
</dbReference>
<dbReference type="PROSITE" id="PS01224">
    <property type="entry name" value="ARGC"/>
    <property type="match status" value="1"/>
</dbReference>
<dbReference type="Gene3D" id="3.40.50.720">
    <property type="entry name" value="NAD(P)-binding Rossmann-like Domain"/>
    <property type="match status" value="1"/>
</dbReference>
<dbReference type="Gene3D" id="3.40.1160.10">
    <property type="entry name" value="Acetylglutamate kinase-like"/>
    <property type="match status" value="1"/>
</dbReference>
<dbReference type="GO" id="GO:0003942">
    <property type="term" value="F:N-acetyl-gamma-glutamyl-phosphate reductase activity"/>
    <property type="evidence" value="ECO:0007669"/>
    <property type="project" value="UniProtKB-UniRule"/>
</dbReference>
<evidence type="ECO:0000256" key="7">
    <source>
        <dbReference type="ARBA" id="ARBA00022605"/>
    </source>
</evidence>
<organism evidence="21 22">
    <name type="scientific">Aspergillus udagawae</name>
    <dbReference type="NCBI Taxonomy" id="91492"/>
    <lineage>
        <taxon>Eukaryota</taxon>
        <taxon>Fungi</taxon>
        <taxon>Dikarya</taxon>
        <taxon>Ascomycota</taxon>
        <taxon>Pezizomycotina</taxon>
        <taxon>Eurotiomycetes</taxon>
        <taxon>Eurotiomycetidae</taxon>
        <taxon>Eurotiales</taxon>
        <taxon>Aspergillaceae</taxon>
        <taxon>Aspergillus</taxon>
        <taxon>Aspergillus subgen. Fumigati</taxon>
    </lineage>
</organism>
<comment type="subcellular location">
    <subcellularLocation>
        <location evidence="1 17">Mitochondrion</location>
    </subcellularLocation>
</comment>
<dbReference type="SUPFAM" id="SSF53633">
    <property type="entry name" value="Carbamate kinase-like"/>
    <property type="match status" value="1"/>
</dbReference>
<dbReference type="Pfam" id="PF01118">
    <property type="entry name" value="Semialdhyde_dh"/>
    <property type="match status" value="1"/>
</dbReference>
<dbReference type="SUPFAM" id="SSF51735">
    <property type="entry name" value="NAD(P)-binding Rossmann-fold domains"/>
    <property type="match status" value="1"/>
</dbReference>
<dbReference type="AlphaFoldDB" id="A0A8H3N0Z0"/>
<evidence type="ECO:0000256" key="10">
    <source>
        <dbReference type="ARBA" id="ARBA00022777"/>
    </source>
</evidence>
<evidence type="ECO:0000256" key="17">
    <source>
        <dbReference type="PIRNR" id="PIRNR036440"/>
    </source>
</evidence>
<comment type="pathway">
    <text evidence="3 17">Amino-acid biosynthesis; L-arginine biosynthesis; N(2)-acetyl-L-ornithine from L-glutamate: step 3/4.</text>
</comment>
<evidence type="ECO:0000256" key="14">
    <source>
        <dbReference type="ARBA" id="ARBA00023002"/>
    </source>
</evidence>
<dbReference type="InterPro" id="IPR006855">
    <property type="entry name" value="Vertebrate-like_GNAT_dom"/>
</dbReference>
<evidence type="ECO:0000259" key="20">
    <source>
        <dbReference type="PROSITE" id="PS51731"/>
    </source>
</evidence>
<comment type="similarity">
    <text evidence="5 17">In the C-terminal section; belongs to the NAGSA dehydrogenase family.</text>
</comment>
<evidence type="ECO:0000256" key="18">
    <source>
        <dbReference type="PROSITE-ProRule" id="PRU10010"/>
    </source>
</evidence>
<evidence type="ECO:0000256" key="6">
    <source>
        <dbReference type="ARBA" id="ARBA00022571"/>
    </source>
</evidence>
<feature type="active site" evidence="18">
    <location>
        <position position="719"/>
    </location>
</feature>
<evidence type="ECO:0000256" key="8">
    <source>
        <dbReference type="ARBA" id="ARBA00022679"/>
    </source>
</evidence>
<dbReference type="InterPro" id="IPR058924">
    <property type="entry name" value="AGPR_dimerisation_dom"/>
</dbReference>
<dbReference type="SUPFAM" id="SSF55347">
    <property type="entry name" value="Glyceraldehyde-3-phosphate dehydrogenase-like, C-terminal domain"/>
    <property type="match status" value="1"/>
</dbReference>
<evidence type="ECO:0000256" key="11">
    <source>
        <dbReference type="ARBA" id="ARBA00022840"/>
    </source>
</evidence>
<keyword evidence="7 17" id="KW-0028">Amino-acid biosynthesis</keyword>
<dbReference type="InterPro" id="IPR041734">
    <property type="entry name" value="NAGK-fArgBP"/>
</dbReference>
<evidence type="ECO:0000256" key="3">
    <source>
        <dbReference type="ARBA" id="ARBA00004862"/>
    </source>
</evidence>
<dbReference type="InterPro" id="IPR004662">
    <property type="entry name" value="AcgluKinase_fam"/>
</dbReference>
<dbReference type="CDD" id="cd04263">
    <property type="entry name" value="DUF619-NAGK-FABP"/>
    <property type="match status" value="1"/>
</dbReference>